<keyword evidence="2" id="KW-1185">Reference proteome</keyword>
<dbReference type="Proteomes" id="UP001341840">
    <property type="component" value="Unassembled WGS sequence"/>
</dbReference>
<proteinExistence type="predicted"/>
<evidence type="ECO:0000313" key="1">
    <source>
        <dbReference type="EMBL" id="MED6178199.1"/>
    </source>
</evidence>
<reference evidence="1 2" key="1">
    <citation type="journal article" date="2023" name="Plants (Basel)">
        <title>Bridging the Gap: Combining Genomics and Transcriptomics Approaches to Understand Stylosanthes scabra, an Orphan Legume from the Brazilian Caatinga.</title>
        <authorList>
            <person name="Ferreira-Neto J.R.C."/>
            <person name="da Silva M.D."/>
            <person name="Binneck E."/>
            <person name="de Melo N.F."/>
            <person name="da Silva R.H."/>
            <person name="de Melo A.L.T.M."/>
            <person name="Pandolfi V."/>
            <person name="Bustamante F.O."/>
            <person name="Brasileiro-Vidal A.C."/>
            <person name="Benko-Iseppon A.M."/>
        </authorList>
    </citation>
    <scope>NUCLEOTIDE SEQUENCE [LARGE SCALE GENOMIC DNA]</scope>
    <source>
        <tissue evidence="1">Leaves</tissue>
    </source>
</reference>
<sequence length="79" mass="9065">MVLHGRVMRRKKEYEALPLLGHGHRVSVRWKTALHHLRTAAVGSPIFRGVGAVMKAWRMAWVEWVSVTAELACRCCRRS</sequence>
<accession>A0ABU6VYR2</accession>
<evidence type="ECO:0000313" key="2">
    <source>
        <dbReference type="Proteomes" id="UP001341840"/>
    </source>
</evidence>
<protein>
    <submittedName>
        <fullName evidence="1">Uncharacterized protein</fullName>
    </submittedName>
</protein>
<gene>
    <name evidence="1" type="ORF">PIB30_105309</name>
</gene>
<comment type="caution">
    <text evidence="1">The sequence shown here is derived from an EMBL/GenBank/DDBJ whole genome shotgun (WGS) entry which is preliminary data.</text>
</comment>
<organism evidence="1 2">
    <name type="scientific">Stylosanthes scabra</name>
    <dbReference type="NCBI Taxonomy" id="79078"/>
    <lineage>
        <taxon>Eukaryota</taxon>
        <taxon>Viridiplantae</taxon>
        <taxon>Streptophyta</taxon>
        <taxon>Embryophyta</taxon>
        <taxon>Tracheophyta</taxon>
        <taxon>Spermatophyta</taxon>
        <taxon>Magnoliopsida</taxon>
        <taxon>eudicotyledons</taxon>
        <taxon>Gunneridae</taxon>
        <taxon>Pentapetalae</taxon>
        <taxon>rosids</taxon>
        <taxon>fabids</taxon>
        <taxon>Fabales</taxon>
        <taxon>Fabaceae</taxon>
        <taxon>Papilionoideae</taxon>
        <taxon>50 kb inversion clade</taxon>
        <taxon>dalbergioids sensu lato</taxon>
        <taxon>Dalbergieae</taxon>
        <taxon>Pterocarpus clade</taxon>
        <taxon>Stylosanthes</taxon>
    </lineage>
</organism>
<name>A0ABU6VYR2_9FABA</name>
<dbReference type="EMBL" id="JASCZI010154864">
    <property type="protein sequence ID" value="MED6178199.1"/>
    <property type="molecule type" value="Genomic_DNA"/>
</dbReference>